<dbReference type="PANTHER" id="PTHR12993">
    <property type="entry name" value="N-ACETYLGLUCOSAMINYL-PHOSPHATIDYLINOSITOL DE-N-ACETYLASE-RELATED"/>
    <property type="match status" value="1"/>
</dbReference>
<dbReference type="InterPro" id="IPR024078">
    <property type="entry name" value="LmbE-like_dom_sf"/>
</dbReference>
<protein>
    <submittedName>
        <fullName evidence="2">GlcNAc-PI de-N-acetylase</fullName>
    </submittedName>
</protein>
<keyword evidence="3" id="KW-1185">Reference proteome</keyword>
<proteinExistence type="predicted"/>
<evidence type="ECO:0000313" key="2">
    <source>
        <dbReference type="EMBL" id="SDG54008.1"/>
    </source>
</evidence>
<dbReference type="OrthoDB" id="9759749at2"/>
<evidence type="ECO:0000256" key="1">
    <source>
        <dbReference type="SAM" id="SignalP"/>
    </source>
</evidence>
<dbReference type="EMBL" id="FNCW01000003">
    <property type="protein sequence ID" value="SDG54008.1"/>
    <property type="molecule type" value="Genomic_DNA"/>
</dbReference>
<feature type="signal peptide" evidence="1">
    <location>
        <begin position="1"/>
        <end position="19"/>
    </location>
</feature>
<dbReference type="STRING" id="470826.SAMN04488027_10333"/>
<dbReference type="Proteomes" id="UP000199296">
    <property type="component" value="Unassembled WGS sequence"/>
</dbReference>
<feature type="chain" id="PRO_5011443750" evidence="1">
    <location>
        <begin position="20"/>
        <end position="826"/>
    </location>
</feature>
<dbReference type="GO" id="GO:0000225">
    <property type="term" value="F:N-acetylglucosaminylphosphatidylinositol deacetylase activity"/>
    <property type="evidence" value="ECO:0007669"/>
    <property type="project" value="TreeGrafter"/>
</dbReference>
<dbReference type="InterPro" id="IPR003737">
    <property type="entry name" value="GlcNAc_PI_deacetylase-related"/>
</dbReference>
<dbReference type="Gene3D" id="3.40.50.10320">
    <property type="entry name" value="LmbE-like"/>
    <property type="match status" value="1"/>
</dbReference>
<organism evidence="2 3">
    <name type="scientific">Psychroflexus sediminis</name>
    <dbReference type="NCBI Taxonomy" id="470826"/>
    <lineage>
        <taxon>Bacteria</taxon>
        <taxon>Pseudomonadati</taxon>
        <taxon>Bacteroidota</taxon>
        <taxon>Flavobacteriia</taxon>
        <taxon>Flavobacteriales</taxon>
        <taxon>Flavobacteriaceae</taxon>
        <taxon>Psychroflexus</taxon>
    </lineage>
</organism>
<keyword evidence="1" id="KW-0732">Signal</keyword>
<dbReference type="SUPFAM" id="SSF102588">
    <property type="entry name" value="LmbE-like"/>
    <property type="match status" value="1"/>
</dbReference>
<name>A0A1G7V365_9FLAO</name>
<dbReference type="Pfam" id="PF02585">
    <property type="entry name" value="PIG-L"/>
    <property type="match status" value="1"/>
</dbReference>
<gene>
    <name evidence="2" type="ORF">SAMN04488027_10333</name>
</gene>
<dbReference type="PANTHER" id="PTHR12993:SF11">
    <property type="entry name" value="N-ACETYLGLUCOSAMINYL-PHOSPHATIDYLINOSITOL DE-N-ACETYLASE"/>
    <property type="match status" value="1"/>
</dbReference>
<accession>A0A1G7V365</accession>
<dbReference type="RefSeq" id="WP_093365548.1">
    <property type="nucleotide sequence ID" value="NZ_FNCW01000003.1"/>
</dbReference>
<evidence type="ECO:0000313" key="3">
    <source>
        <dbReference type="Proteomes" id="UP000199296"/>
    </source>
</evidence>
<dbReference type="InterPro" id="IPR029062">
    <property type="entry name" value="Class_I_gatase-like"/>
</dbReference>
<sequence>MIRSIFCSLFLLISTISSSQEPKKPSSSEIYQQLKDLNFLGNVLYIAAHPDDENTSLITYFSKNTHAKTTYLSLTRGDGGQNLIGPELGKKLGIIRTQELLNARKIDDGQQWFTRAIDFGYSKTPEETLEVWDKEKILADVVWAIRKHRPDIIINRFDHRTSGSTHGHHTSSAILSTEAFEIAGQDDKFTSQLEFVEAWAPKRAFFNTSWWFYGSEEAFEKADKTNLIELDINTYYPLEGLSNNEISALSRSQHKSQGFGNTGSRGDKVEYIELIQGDKLEGNNPFAGIDTSWNRIPEGKAIGEILNQVEHEFDFKQPWKSVPKLLKAKKLIDGIEDEFWKTQKSAQIKSVISASLGLFIEARSELPYVNPGDTINIEFEIINRSPEQIQLKSIAHSGQAFAINSTVLENNIDYKFSSAFVLDPQEKFTTPYWLKEEPELGTYKVNDQKLIGRPESPKPLLFTFEFNIEGTTFHITKPLIFKYNDPVKGEVYQDFELLPEASLSLEESVYMFKNSNQKSIEVNVRALTNDLSGKLKLTIPEAWEVSPEFHEVNLDNTGENQTYVFEVTPTSFEAVKVTPELELADKTLDQKVSTIDYDHIGVHNLVEKSSAKLVNLNIQISDKKVAYISGAGSSVPSNLRDLGFYVEEFSAEAITKERLEGFDVVIMGIRAYNIHEVLAYKQDILFQFVEHGGTMIVQYNTNRGLKTKNIAPFDMRISRDRVTEEKAEVAFIAPEHQVLNYPNTIVKEDFEGWVQERGLYFPDLWSQELTPVLSMHDKNETPKLGSILVGKYGKGHYIYTGLSFFRELPAGVPGAYKLISNLISIE</sequence>
<dbReference type="SUPFAM" id="SSF52317">
    <property type="entry name" value="Class I glutamine amidotransferase-like"/>
    <property type="match status" value="1"/>
</dbReference>
<reference evidence="2 3" key="1">
    <citation type="submission" date="2016-10" db="EMBL/GenBank/DDBJ databases">
        <authorList>
            <person name="de Groot N.N."/>
        </authorList>
    </citation>
    <scope>NUCLEOTIDE SEQUENCE [LARGE SCALE GENOMIC DNA]</scope>
    <source>
        <strain evidence="2 3">DSM 19803</strain>
    </source>
</reference>
<dbReference type="AlphaFoldDB" id="A0A1G7V365"/>